<dbReference type="GO" id="GO:0016829">
    <property type="term" value="F:lyase activity"/>
    <property type="evidence" value="ECO:0007669"/>
    <property type="project" value="InterPro"/>
</dbReference>
<protein>
    <recommendedName>
        <fullName evidence="2">Heparinase II/III-like C-terminal domain-containing protein</fullName>
    </recommendedName>
</protein>
<dbReference type="InterPro" id="IPR012480">
    <property type="entry name" value="Hepar_II_III_C"/>
</dbReference>
<evidence type="ECO:0000259" key="2">
    <source>
        <dbReference type="Pfam" id="PF07940"/>
    </source>
</evidence>
<dbReference type="Gene3D" id="2.70.98.70">
    <property type="match status" value="1"/>
</dbReference>
<evidence type="ECO:0000313" key="3">
    <source>
        <dbReference type="EMBL" id="OGG46340.1"/>
    </source>
</evidence>
<sequence>MGKAGSERYAAWGKYRDRVVHPVILKPADLDRARANLERHAWARGVLEDMRAQVAHTLGQGPDHVERMIPATTPGGVGFTNCPACEGNTIHGAYRWDPKDPERLVCTTCGLVYPNEKYPEDVEFRADRHGCGQVITYHGGYSFDFRGFHLRSSWTAQIRARKVSHMASQAHTLATVYALTGERRYAEKAREILLRFAEVYPNYLVHSSYGEWIDLPPHVAAERINDLPEDEWTIPPNRPDRRLHSGYWNSGRATGSGMEGTFIRGVAAAYDLIHDVLTDDEREKIARDLLIEGTVLLLADPALNNKSVTNLTATGLVGMVVGDPGLVRAGAKGFWHFVKNWFLFDGATSESPGYGLMTLNGMWAFGEALHGYSDPKGYRRKDRMQEFDLYADGSYRSVFRAFYDTLFPSLKYPASADSYVTTGLGAQYAELMVVRYNLPEYRALLKEVLSGPAEETGGEYALFHRDPDFAVQPGDRVALSDAFFPALRMGYLRTGEDGRGGTVILDASHWGGHHHRDSLNLTLFQHGHEVLTDLGYLWDRPDKDMTVRTPAHNLVVVDEAEQRTRERGGSLHLFDATPHVKVADCSSAAYEQASLYRRMCVWVDHGVEGAYLVDIFGVIGGKTHDYLFHGPIPGFTAEGIDLSLAEGSAPYGIRNAQSGASADPWRLTWRMDEQVRFTAWALPGEEEVIVGDGWGERGWGHFNTPDKKVAIPYVIRRRVGQSESVFLSVFEVHHGEPLVTGLRWLSVSGEAVALEVQTRIGTDALIGALDSKRRKVQTSGGVLETDGTLTVASSGFLYLAGGKQARFGGRKVELCAGRLGGEVLGIVNGNDDSYLVAEGLAPHGLADLIGRTVLVEDGSSVTGYPVRGVGLSGDEVRLYTKRNGRGYNVGGGTGWSMIISGYAS</sequence>
<dbReference type="Pfam" id="PF07940">
    <property type="entry name" value="Hepar_II_III_C"/>
    <property type="match status" value="1"/>
</dbReference>
<dbReference type="GO" id="GO:0030313">
    <property type="term" value="C:cell envelope"/>
    <property type="evidence" value="ECO:0007669"/>
    <property type="project" value="UniProtKB-SubCell"/>
</dbReference>
<comment type="subcellular location">
    <subcellularLocation>
        <location evidence="1">Cell envelope</location>
    </subcellularLocation>
</comment>
<reference evidence="3 4" key="1">
    <citation type="journal article" date="2016" name="Nat. Commun.">
        <title>Thousands of microbial genomes shed light on interconnected biogeochemical processes in an aquifer system.</title>
        <authorList>
            <person name="Anantharaman K."/>
            <person name="Brown C.T."/>
            <person name="Hug L.A."/>
            <person name="Sharon I."/>
            <person name="Castelle C.J."/>
            <person name="Probst A.J."/>
            <person name="Thomas B.C."/>
            <person name="Singh A."/>
            <person name="Wilkins M.J."/>
            <person name="Karaoz U."/>
            <person name="Brodie E.L."/>
            <person name="Williams K.H."/>
            <person name="Hubbard S.S."/>
            <person name="Banfield J.F."/>
        </authorList>
    </citation>
    <scope>NUCLEOTIDE SEQUENCE [LARGE SCALE GENOMIC DNA]</scope>
    <source>
        <strain evidence="4">RIFCSPLOWO2_12_FULL_64_10</strain>
    </source>
</reference>
<evidence type="ECO:0000313" key="4">
    <source>
        <dbReference type="Proteomes" id="UP000178606"/>
    </source>
</evidence>
<dbReference type="Gene3D" id="1.50.10.100">
    <property type="entry name" value="Chondroitin AC/alginate lyase"/>
    <property type="match status" value="1"/>
</dbReference>
<dbReference type="InterPro" id="IPR008929">
    <property type="entry name" value="Chondroitin_lyas"/>
</dbReference>
<feature type="domain" description="Heparinase II/III-like C-terminal" evidence="2">
    <location>
        <begin position="485"/>
        <end position="570"/>
    </location>
</feature>
<dbReference type="AlphaFoldDB" id="A0A1F6CBC0"/>
<organism evidence="3 4">
    <name type="scientific">Handelsmanbacteria sp. (strain RIFCSPLOWO2_12_FULL_64_10)</name>
    <dbReference type="NCBI Taxonomy" id="1817868"/>
    <lineage>
        <taxon>Bacteria</taxon>
        <taxon>Candidatus Handelsmaniibacteriota</taxon>
    </lineage>
</organism>
<accession>A0A1F6CBC0</accession>
<dbReference type="SUPFAM" id="SSF48230">
    <property type="entry name" value="Chondroitin AC/alginate lyase"/>
    <property type="match status" value="1"/>
</dbReference>
<dbReference type="Proteomes" id="UP000178606">
    <property type="component" value="Unassembled WGS sequence"/>
</dbReference>
<gene>
    <name evidence="3" type="ORF">A3F84_01240</name>
</gene>
<evidence type="ECO:0000256" key="1">
    <source>
        <dbReference type="ARBA" id="ARBA00004196"/>
    </source>
</evidence>
<dbReference type="EMBL" id="MFKF01000323">
    <property type="protein sequence ID" value="OGG46340.1"/>
    <property type="molecule type" value="Genomic_DNA"/>
</dbReference>
<name>A0A1F6CBC0_HANXR</name>
<proteinExistence type="predicted"/>
<comment type="caution">
    <text evidence="3">The sequence shown here is derived from an EMBL/GenBank/DDBJ whole genome shotgun (WGS) entry which is preliminary data.</text>
</comment>